<comment type="caution">
    <text evidence="1">The sequence shown here is derived from an EMBL/GenBank/DDBJ whole genome shotgun (WGS) entry which is preliminary data.</text>
</comment>
<proteinExistence type="predicted"/>
<name>A0ABU7AZ03_9TELE</name>
<gene>
    <name evidence="1" type="ORF">ATANTOWER_007303</name>
</gene>
<evidence type="ECO:0000313" key="1">
    <source>
        <dbReference type="EMBL" id="MED6242610.1"/>
    </source>
</evidence>
<keyword evidence="2" id="KW-1185">Reference proteome</keyword>
<dbReference type="EMBL" id="JAHUTI010031348">
    <property type="protein sequence ID" value="MED6242610.1"/>
    <property type="molecule type" value="Genomic_DNA"/>
</dbReference>
<dbReference type="Proteomes" id="UP001345963">
    <property type="component" value="Unassembled WGS sequence"/>
</dbReference>
<accession>A0ABU7AZ03</accession>
<organism evidence="1 2">
    <name type="scientific">Ataeniobius toweri</name>
    <dbReference type="NCBI Taxonomy" id="208326"/>
    <lineage>
        <taxon>Eukaryota</taxon>
        <taxon>Metazoa</taxon>
        <taxon>Chordata</taxon>
        <taxon>Craniata</taxon>
        <taxon>Vertebrata</taxon>
        <taxon>Euteleostomi</taxon>
        <taxon>Actinopterygii</taxon>
        <taxon>Neopterygii</taxon>
        <taxon>Teleostei</taxon>
        <taxon>Neoteleostei</taxon>
        <taxon>Acanthomorphata</taxon>
        <taxon>Ovalentaria</taxon>
        <taxon>Atherinomorphae</taxon>
        <taxon>Cyprinodontiformes</taxon>
        <taxon>Goodeidae</taxon>
        <taxon>Ataeniobius</taxon>
    </lineage>
</organism>
<evidence type="ECO:0000313" key="2">
    <source>
        <dbReference type="Proteomes" id="UP001345963"/>
    </source>
</evidence>
<sequence>MTYTNKVPRQPKNKLAGCLARRQRILLGRDCPISRLLHRGQPGQPHRLRQNATIRAGIIRKFLPEMLIAKAGGAHVMTVLRLCSRTGRTTEIVHHRSWKTGKQAATEELNELKMPSRLRRLTPSLVLLEVSSC</sequence>
<protein>
    <submittedName>
        <fullName evidence="1">Uncharacterized protein</fullName>
    </submittedName>
</protein>
<reference evidence="1 2" key="1">
    <citation type="submission" date="2021-07" db="EMBL/GenBank/DDBJ databases">
        <authorList>
            <person name="Palmer J.M."/>
        </authorList>
    </citation>
    <scope>NUCLEOTIDE SEQUENCE [LARGE SCALE GENOMIC DNA]</scope>
    <source>
        <strain evidence="1 2">AT_MEX2019</strain>
        <tissue evidence="1">Muscle</tissue>
    </source>
</reference>